<protein>
    <submittedName>
        <fullName evidence="4">RNA ligase family protein</fullName>
    </submittedName>
</protein>
<evidence type="ECO:0000256" key="2">
    <source>
        <dbReference type="ARBA" id="ARBA00022598"/>
    </source>
</evidence>
<keyword evidence="4" id="KW-0614">Plasmid</keyword>
<dbReference type="InterPro" id="IPR050191">
    <property type="entry name" value="ATP-dep_DNA_ligase"/>
</dbReference>
<keyword evidence="2 4" id="KW-0436">Ligase</keyword>
<evidence type="ECO:0000313" key="4">
    <source>
        <dbReference type="EMBL" id="XCG51973.1"/>
    </source>
</evidence>
<evidence type="ECO:0000256" key="1">
    <source>
        <dbReference type="ARBA" id="ARBA00007572"/>
    </source>
</evidence>
<dbReference type="Gene3D" id="3.30.470.30">
    <property type="entry name" value="DNA ligase/mRNA capping enzyme"/>
    <property type="match status" value="1"/>
</dbReference>
<geneLocation type="plasmid" evidence="4">
    <name>pMk2240B</name>
</geneLocation>
<feature type="domain" description="ATP-dependent DNA ligase family profile" evidence="3">
    <location>
        <begin position="104"/>
        <end position="194"/>
    </location>
</feature>
<dbReference type="AlphaFoldDB" id="A0AAU8D077"/>
<dbReference type="Gene3D" id="3.30.1490.70">
    <property type="match status" value="1"/>
</dbReference>
<dbReference type="RefSeq" id="WP_353646235.1">
    <property type="nucleotide sequence ID" value="NZ_CP159255.1"/>
</dbReference>
<organism evidence="4">
    <name type="scientific">Mesorhizobium sp. WSM2240</name>
    <dbReference type="NCBI Taxonomy" id="3228851"/>
    <lineage>
        <taxon>Bacteria</taxon>
        <taxon>Pseudomonadati</taxon>
        <taxon>Pseudomonadota</taxon>
        <taxon>Alphaproteobacteria</taxon>
        <taxon>Hyphomicrobiales</taxon>
        <taxon>Phyllobacteriaceae</taxon>
        <taxon>Mesorhizobium</taxon>
    </lineage>
</organism>
<dbReference type="PANTHER" id="PTHR45674:SF4">
    <property type="entry name" value="DNA LIGASE 1"/>
    <property type="match status" value="1"/>
</dbReference>
<dbReference type="PROSITE" id="PS50160">
    <property type="entry name" value="DNA_LIGASE_A3"/>
    <property type="match status" value="1"/>
</dbReference>
<proteinExistence type="inferred from homology"/>
<dbReference type="GO" id="GO:0005524">
    <property type="term" value="F:ATP binding"/>
    <property type="evidence" value="ECO:0007669"/>
    <property type="project" value="InterPro"/>
</dbReference>
<dbReference type="PANTHER" id="PTHR45674">
    <property type="entry name" value="DNA LIGASE 1/3 FAMILY MEMBER"/>
    <property type="match status" value="1"/>
</dbReference>
<dbReference type="GO" id="GO:0006310">
    <property type="term" value="P:DNA recombination"/>
    <property type="evidence" value="ECO:0007669"/>
    <property type="project" value="InterPro"/>
</dbReference>
<dbReference type="InterPro" id="IPR012310">
    <property type="entry name" value="DNA_ligase_ATP-dep_cent"/>
</dbReference>
<dbReference type="GO" id="GO:0003910">
    <property type="term" value="F:DNA ligase (ATP) activity"/>
    <property type="evidence" value="ECO:0007669"/>
    <property type="project" value="InterPro"/>
</dbReference>
<dbReference type="GO" id="GO:0006281">
    <property type="term" value="P:DNA repair"/>
    <property type="evidence" value="ECO:0007669"/>
    <property type="project" value="InterPro"/>
</dbReference>
<accession>A0AAU8D077</accession>
<gene>
    <name evidence="4" type="ORF">ABVK50_29370</name>
</gene>
<sequence length="292" mass="32283">MSKRSVAGSRLEFIPPQVPTLVDKPPEGDEWIHEVKFDGYRVQVIVQDGMARIFTRNGHDWSAKFWPIGLAALALPCTSAIIDGEVIVCDEKGASDFNAVGRAIRSDPGSLCFVAFDLLHLDGTDLRAKPLVERRRRLADMVKGNAKIQFSEAFEGHAAAIFRAVEAMGLEGMVSKRADSRYRSGPSKVWLKTKCFVESDFELLGVVREPGQAPQALMATPDRKYVGSAIVALKGAMRDRLWDRVKTRPAPAPKGFRNPGAEWTQPGMVGRVRFLRGEGGLRHATLKEVRED</sequence>
<evidence type="ECO:0000259" key="3">
    <source>
        <dbReference type="PROSITE" id="PS50160"/>
    </source>
</evidence>
<dbReference type="EMBL" id="CP159255">
    <property type="protein sequence ID" value="XCG51973.1"/>
    <property type="molecule type" value="Genomic_DNA"/>
</dbReference>
<dbReference type="CDD" id="cd07906">
    <property type="entry name" value="Adenylation_DNA_ligase_LigD_LigC"/>
    <property type="match status" value="1"/>
</dbReference>
<name>A0AAU8D077_9HYPH</name>
<dbReference type="SUPFAM" id="SSF56091">
    <property type="entry name" value="DNA ligase/mRNA capping enzyme, catalytic domain"/>
    <property type="match status" value="1"/>
</dbReference>
<reference evidence="4" key="1">
    <citation type="submission" date="2024-06" db="EMBL/GenBank/DDBJ databases">
        <title>Mesorhizobium karijinii sp. nov., a symbiont of the iconic Swainsona formosa from arid Australia.</title>
        <authorList>
            <person name="Hill Y.J."/>
            <person name="Watkin E.L.J."/>
            <person name="O'Hara G.W."/>
            <person name="Terpolilli J."/>
            <person name="Tye M.L."/>
            <person name="Kohlmeier M.G."/>
        </authorList>
    </citation>
    <scope>NUCLEOTIDE SEQUENCE</scope>
    <source>
        <strain evidence="4">WSM2240</strain>
        <plasmid evidence="4">pMk2240B</plasmid>
    </source>
</reference>
<dbReference type="Pfam" id="PF01068">
    <property type="entry name" value="DNA_ligase_A_M"/>
    <property type="match status" value="1"/>
</dbReference>
<comment type="similarity">
    <text evidence="1">Belongs to the ATP-dependent DNA ligase family.</text>
</comment>